<dbReference type="InterPro" id="IPR001647">
    <property type="entry name" value="HTH_TetR"/>
</dbReference>
<comment type="caution">
    <text evidence="4">The sequence shown here is derived from an EMBL/GenBank/DDBJ whole genome shotgun (WGS) entry which is preliminary data.</text>
</comment>
<dbReference type="EMBL" id="MLHL01000021">
    <property type="protein sequence ID" value="OOF48891.1"/>
    <property type="molecule type" value="Genomic_DNA"/>
</dbReference>
<dbReference type="SUPFAM" id="SSF46689">
    <property type="entry name" value="Homeodomain-like"/>
    <property type="match status" value="1"/>
</dbReference>
<feature type="domain" description="HTH tetR-type" evidence="3">
    <location>
        <begin position="6"/>
        <end position="66"/>
    </location>
</feature>
<gene>
    <name evidence="4" type="ORF">BKK51_07830</name>
    <name evidence="5" type="ORF">BKK52_04810</name>
</gene>
<name>A0A1V3IRM8_9PAST</name>
<accession>A0A1V3J220</accession>
<dbReference type="RefSeq" id="WP_077420986.1">
    <property type="nucleotide sequence ID" value="NZ_MLHK01000041.1"/>
</dbReference>
<accession>A0A1V3IRM8</accession>
<dbReference type="PANTHER" id="PTHR43479:SF11">
    <property type="entry name" value="ACREF_ENVCD OPERON REPRESSOR-RELATED"/>
    <property type="match status" value="1"/>
</dbReference>
<reference evidence="6 7" key="1">
    <citation type="submission" date="2016-10" db="EMBL/GenBank/DDBJ databases">
        <title>Rodentibacter gen. nov. and new species.</title>
        <authorList>
            <person name="Christensen H."/>
        </authorList>
    </citation>
    <scope>NUCLEOTIDE SEQUENCE [LARGE SCALE GENOMIC DNA]</scope>
    <source>
        <strain evidence="4 6">H1983213011</strain>
        <strain evidence="5 7">H1987082031</strain>
    </source>
</reference>
<dbReference type="InterPro" id="IPR009057">
    <property type="entry name" value="Homeodomain-like_sf"/>
</dbReference>
<dbReference type="Pfam" id="PF00440">
    <property type="entry name" value="TetR_N"/>
    <property type="match status" value="1"/>
</dbReference>
<dbReference type="InterPro" id="IPR023772">
    <property type="entry name" value="DNA-bd_HTH_TetR-type_CS"/>
</dbReference>
<sequence length="187" mass="21946">MRHAKLDLAEQIFIAVDCLMAKEGLNQLSMQKLAKEAKIAVGTIYLYFKDKDELLEQFARRVFALFVAALEKDFDESESFFQQYRRMWWNIWLFLQENPTVLSNLNQYQSLPNFADLCREIDNSCWDRFCLQAKAADELADLPDDVLFQLSLKTSMTMASDIQFLNVELTHEILESVIERSWRAIQK</sequence>
<dbReference type="PROSITE" id="PS01081">
    <property type="entry name" value="HTH_TETR_1"/>
    <property type="match status" value="1"/>
</dbReference>
<proteinExistence type="predicted"/>
<dbReference type="OrthoDB" id="63332at2"/>
<organism evidence="4 6">
    <name type="scientific">Rodentibacter trehalosifermentans</name>
    <dbReference type="NCBI Taxonomy" id="1908263"/>
    <lineage>
        <taxon>Bacteria</taxon>
        <taxon>Pseudomonadati</taxon>
        <taxon>Pseudomonadota</taxon>
        <taxon>Gammaproteobacteria</taxon>
        <taxon>Pasteurellales</taxon>
        <taxon>Pasteurellaceae</taxon>
        <taxon>Rodentibacter</taxon>
    </lineage>
</organism>
<protein>
    <submittedName>
        <fullName evidence="4">TetR family transcriptional regulator</fullName>
    </submittedName>
</protein>
<dbReference type="Gene3D" id="1.10.357.10">
    <property type="entry name" value="Tetracycline Repressor, domain 2"/>
    <property type="match status" value="1"/>
</dbReference>
<keyword evidence="7" id="KW-1185">Reference proteome</keyword>
<dbReference type="Pfam" id="PF22604">
    <property type="entry name" value="TetR_HI_0893_C"/>
    <property type="match status" value="1"/>
</dbReference>
<evidence type="ECO:0000313" key="5">
    <source>
        <dbReference type="EMBL" id="OOF48891.1"/>
    </source>
</evidence>
<dbReference type="PANTHER" id="PTHR43479">
    <property type="entry name" value="ACREF/ENVCD OPERON REPRESSOR-RELATED"/>
    <property type="match status" value="1"/>
</dbReference>
<evidence type="ECO:0000259" key="3">
    <source>
        <dbReference type="PROSITE" id="PS50977"/>
    </source>
</evidence>
<dbReference type="EMBL" id="MLHK01000041">
    <property type="protein sequence ID" value="OOF44928.1"/>
    <property type="molecule type" value="Genomic_DNA"/>
</dbReference>
<evidence type="ECO:0000313" key="6">
    <source>
        <dbReference type="Proteomes" id="UP000188728"/>
    </source>
</evidence>
<feature type="DNA-binding region" description="H-T-H motif" evidence="2">
    <location>
        <begin position="29"/>
        <end position="48"/>
    </location>
</feature>
<evidence type="ECO:0000256" key="1">
    <source>
        <dbReference type="ARBA" id="ARBA00023125"/>
    </source>
</evidence>
<evidence type="ECO:0000256" key="2">
    <source>
        <dbReference type="PROSITE-ProRule" id="PRU00335"/>
    </source>
</evidence>
<dbReference type="AlphaFoldDB" id="A0A1V3IRM8"/>
<evidence type="ECO:0000313" key="7">
    <source>
        <dbReference type="Proteomes" id="UP000189161"/>
    </source>
</evidence>
<dbReference type="InterPro" id="IPR050624">
    <property type="entry name" value="HTH-type_Tx_Regulator"/>
</dbReference>
<keyword evidence="1 2" id="KW-0238">DNA-binding</keyword>
<dbReference type="InterPro" id="IPR054422">
    <property type="entry name" value="TetR-like_HI_0893_C"/>
</dbReference>
<dbReference type="Proteomes" id="UP000189161">
    <property type="component" value="Unassembled WGS sequence"/>
</dbReference>
<evidence type="ECO:0000313" key="4">
    <source>
        <dbReference type="EMBL" id="OOF44928.1"/>
    </source>
</evidence>
<dbReference type="GO" id="GO:0003677">
    <property type="term" value="F:DNA binding"/>
    <property type="evidence" value="ECO:0007669"/>
    <property type="project" value="UniProtKB-UniRule"/>
</dbReference>
<dbReference type="Proteomes" id="UP000188728">
    <property type="component" value="Unassembled WGS sequence"/>
</dbReference>
<dbReference type="PROSITE" id="PS50977">
    <property type="entry name" value="HTH_TETR_2"/>
    <property type="match status" value="1"/>
</dbReference>